<accession>A0AAV2F7D7</accession>
<organism evidence="2 3">
    <name type="scientific">Linum trigynum</name>
    <dbReference type="NCBI Taxonomy" id="586398"/>
    <lineage>
        <taxon>Eukaryota</taxon>
        <taxon>Viridiplantae</taxon>
        <taxon>Streptophyta</taxon>
        <taxon>Embryophyta</taxon>
        <taxon>Tracheophyta</taxon>
        <taxon>Spermatophyta</taxon>
        <taxon>Magnoliopsida</taxon>
        <taxon>eudicotyledons</taxon>
        <taxon>Gunneridae</taxon>
        <taxon>Pentapetalae</taxon>
        <taxon>rosids</taxon>
        <taxon>fabids</taxon>
        <taxon>Malpighiales</taxon>
        <taxon>Linaceae</taxon>
        <taxon>Linum</taxon>
    </lineage>
</organism>
<gene>
    <name evidence="2" type="ORF">LTRI10_LOCUS34516</name>
</gene>
<evidence type="ECO:0000313" key="2">
    <source>
        <dbReference type="EMBL" id="CAL1393987.1"/>
    </source>
</evidence>
<feature type="region of interest" description="Disordered" evidence="1">
    <location>
        <begin position="64"/>
        <end position="87"/>
    </location>
</feature>
<evidence type="ECO:0000313" key="3">
    <source>
        <dbReference type="Proteomes" id="UP001497516"/>
    </source>
</evidence>
<dbReference type="AlphaFoldDB" id="A0AAV2F7D7"/>
<dbReference type="Proteomes" id="UP001497516">
    <property type="component" value="Chromosome 6"/>
</dbReference>
<evidence type="ECO:0000256" key="1">
    <source>
        <dbReference type="SAM" id="MobiDB-lite"/>
    </source>
</evidence>
<reference evidence="2 3" key="1">
    <citation type="submission" date="2024-04" db="EMBL/GenBank/DDBJ databases">
        <authorList>
            <person name="Fracassetti M."/>
        </authorList>
    </citation>
    <scope>NUCLEOTIDE SEQUENCE [LARGE SCALE GENOMIC DNA]</scope>
</reference>
<dbReference type="EMBL" id="OZ034819">
    <property type="protein sequence ID" value="CAL1393987.1"/>
    <property type="molecule type" value="Genomic_DNA"/>
</dbReference>
<evidence type="ECO:0008006" key="4">
    <source>
        <dbReference type="Google" id="ProtNLM"/>
    </source>
</evidence>
<protein>
    <recommendedName>
        <fullName evidence="4">Secreted protein</fullName>
    </recommendedName>
</protein>
<proteinExistence type="predicted"/>
<keyword evidence="3" id="KW-1185">Reference proteome</keyword>
<name>A0AAV2F7D7_9ROSI</name>
<sequence length="87" mass="9639">MYLFFLCSLFYSSFFIWMGSLFFFLGPDPPAPCRSIRLHQDTQLLSLDLLLYLPVSLLLETNEKKEQNGKAASSIDASRGGNDGAGG</sequence>